<dbReference type="RefSeq" id="WP_367680788.1">
    <property type="nucleotide sequence ID" value="NZ_OZ060371.1"/>
</dbReference>
<protein>
    <submittedName>
        <fullName evidence="8">Deoxyribodipyrimidine photo-lyase</fullName>
        <ecNumber evidence="8">4.1.99.3</ecNumber>
    </submittedName>
</protein>
<dbReference type="Pfam" id="PF03441">
    <property type="entry name" value="FAD_binding_7"/>
    <property type="match status" value="1"/>
</dbReference>
<keyword evidence="2 4" id="KW-0285">Flavoprotein</keyword>
<sequence length="475" mass="56887">MNINLMWFRSDLRLTDNEALYTACKNKKDKVLGLFTSLPKQWKKNNMSYKKSQFIYEHIFNLSKEMFKIGIIFYYYEVNSNSVLKKLIVKFCLKHKINSVFYNYQYEHIEKECDVDIKKKLNINNISMNGFHGNLLLSPKKMLTKVNSAYKVFHLFKKKMISKLKVVNFVIFPKPSRRKLNIVYKCRIYSFKFPRENFDKNIFPVGEKNALLKLNKFCLQKIKKYFLYRDYPAFKSNSFLSPYLSIGVLSPKQCFLKSIEKECNFLENKFVLKWINELIWRDFFKHLLNGYPILSKNQSLRKWEGKLVWKNNMYFFKMWKKGKTGYPIVDAGMKQLNELGWINNRLRMVTANFLVKNLLVDWRLGEKYFMSKLIDGDFSSNNGGWQWISSIGCDNAPYVRTFNPISQCQRFDYLCNYIKSFLKELLHIPIRCIHNPGLCKCIQKKFVRYPTFIVMYNIEYKKFLHFIQLAKNMSN</sequence>
<dbReference type="Gene3D" id="1.10.579.10">
    <property type="entry name" value="DNA Cyclobutane Dipyrimidine Photolyase, subunit A, domain 3"/>
    <property type="match status" value="1"/>
</dbReference>
<dbReference type="Gene3D" id="1.25.40.80">
    <property type="match status" value="1"/>
</dbReference>
<organism evidence="8">
    <name type="scientific">Buchnera aphidicola</name>
    <name type="common">Anoecia corni</name>
    <dbReference type="NCBI Taxonomy" id="2994477"/>
    <lineage>
        <taxon>Bacteria</taxon>
        <taxon>Pseudomonadati</taxon>
        <taxon>Pseudomonadota</taxon>
        <taxon>Gammaproteobacteria</taxon>
        <taxon>Enterobacterales</taxon>
        <taxon>Erwiniaceae</taxon>
        <taxon>Buchnera</taxon>
    </lineage>
</organism>
<feature type="site" description="Electron transfer via tryptophanyl radical" evidence="5">
    <location>
        <position position="362"/>
    </location>
</feature>
<dbReference type="EC" id="4.1.99.3" evidence="8"/>
<feature type="site" description="Electron transfer via tryptophanyl radical" evidence="5">
    <location>
        <position position="309"/>
    </location>
</feature>
<accession>A0AAT9IGH4</accession>
<dbReference type="InterPro" id="IPR036134">
    <property type="entry name" value="Crypto/Photolyase_FAD-like_sf"/>
</dbReference>
<keyword evidence="3 4" id="KW-0274">FAD</keyword>
<evidence type="ECO:0000259" key="7">
    <source>
        <dbReference type="PROSITE" id="PS51645"/>
    </source>
</evidence>
<comment type="cofactor">
    <cofactor evidence="4">
        <name>FAD</name>
        <dbReference type="ChEBI" id="CHEBI:57692"/>
    </cofactor>
    <text evidence="4">Binds 1 FAD per subunit.</text>
</comment>
<evidence type="ECO:0000256" key="1">
    <source>
        <dbReference type="ARBA" id="ARBA00001932"/>
    </source>
</evidence>
<evidence type="ECO:0000256" key="4">
    <source>
        <dbReference type="PIRSR" id="PIRSR602081-1"/>
    </source>
</evidence>
<feature type="binding site" evidence="4">
    <location>
        <begin position="277"/>
        <end position="284"/>
    </location>
    <ligand>
        <name>FAD</name>
        <dbReference type="ChEBI" id="CHEBI:57692"/>
    </ligand>
</feature>
<dbReference type="InterPro" id="IPR036155">
    <property type="entry name" value="Crypto/Photolyase_N_sf"/>
</dbReference>
<name>A0AAT9IGH4_9GAMM</name>
<comment type="cofactor">
    <cofactor evidence="1">
        <name>(6R)-5,10-methylene-5,6,7,8-tetrahydrofolate</name>
        <dbReference type="ChEBI" id="CHEBI:15636"/>
    </cofactor>
</comment>
<feature type="binding site" evidence="4">
    <location>
        <begin position="375"/>
        <end position="377"/>
    </location>
    <ligand>
        <name>FAD</name>
        <dbReference type="ChEBI" id="CHEBI:57692"/>
    </ligand>
</feature>
<evidence type="ECO:0000256" key="2">
    <source>
        <dbReference type="ARBA" id="ARBA00022630"/>
    </source>
</evidence>
<dbReference type="InterPro" id="IPR005101">
    <property type="entry name" value="Cryptochr/Photolyase_FAD-bd"/>
</dbReference>
<proteinExistence type="inferred from homology"/>
<dbReference type="SUPFAM" id="SSF52425">
    <property type="entry name" value="Cryptochrome/photolyase, N-terminal domain"/>
    <property type="match status" value="1"/>
</dbReference>
<dbReference type="PANTHER" id="PTHR11455">
    <property type="entry name" value="CRYPTOCHROME"/>
    <property type="match status" value="1"/>
</dbReference>
<feature type="binding site" evidence="4">
    <location>
        <position position="225"/>
    </location>
    <ligand>
        <name>FAD</name>
        <dbReference type="ChEBI" id="CHEBI:57692"/>
    </ligand>
</feature>
<dbReference type="InterPro" id="IPR002081">
    <property type="entry name" value="Cryptochrome/DNA_photolyase_1"/>
</dbReference>
<dbReference type="PROSITE" id="PS51645">
    <property type="entry name" value="PHR_CRY_ALPHA_BETA"/>
    <property type="match status" value="1"/>
</dbReference>
<keyword evidence="8" id="KW-0456">Lyase</keyword>
<evidence type="ECO:0000256" key="5">
    <source>
        <dbReference type="PIRSR" id="PIRSR602081-2"/>
    </source>
</evidence>
<dbReference type="SUPFAM" id="SSF48173">
    <property type="entry name" value="Cryptochrome/photolyase FAD-binding domain"/>
    <property type="match status" value="1"/>
</dbReference>
<evidence type="ECO:0000313" key="8">
    <source>
        <dbReference type="EMBL" id="CAL4043034.1"/>
    </source>
</evidence>
<reference evidence="8" key="1">
    <citation type="submission" date="2024-06" db="EMBL/GenBank/DDBJ databases">
        <authorList>
            <person name="Manzano-Marin A."/>
            <person name="Manzano-Marin A."/>
            <person name="Alejandro Manzano Marin A."/>
        </authorList>
    </citation>
    <scope>NUCLEOTIDE SEQUENCE</scope>
    <source>
        <strain evidence="8">Ancorni-2928</strain>
    </source>
</reference>
<evidence type="ECO:0000256" key="3">
    <source>
        <dbReference type="ARBA" id="ARBA00022827"/>
    </source>
</evidence>
<dbReference type="GO" id="GO:0003677">
    <property type="term" value="F:DNA binding"/>
    <property type="evidence" value="ECO:0007669"/>
    <property type="project" value="TreeGrafter"/>
</dbReference>
<dbReference type="Pfam" id="PF00875">
    <property type="entry name" value="DNA_photolyase"/>
    <property type="match status" value="1"/>
</dbReference>
<dbReference type="NCBIfam" id="NF007955">
    <property type="entry name" value="PRK10674.1"/>
    <property type="match status" value="1"/>
</dbReference>
<dbReference type="AlphaFoldDB" id="A0AAT9IGH4"/>
<dbReference type="InterPro" id="IPR014729">
    <property type="entry name" value="Rossmann-like_a/b/a_fold"/>
</dbReference>
<dbReference type="InterPro" id="IPR006050">
    <property type="entry name" value="DNA_photolyase_N"/>
</dbReference>
<feature type="binding site" evidence="4">
    <location>
        <position position="274"/>
    </location>
    <ligand>
        <name>FAD</name>
        <dbReference type="ChEBI" id="CHEBI:57692"/>
    </ligand>
</feature>
<dbReference type="GO" id="GO:0003904">
    <property type="term" value="F:deoxyribodipyrimidine photo-lyase activity"/>
    <property type="evidence" value="ECO:0007669"/>
    <property type="project" value="UniProtKB-EC"/>
</dbReference>
<dbReference type="Gene3D" id="3.40.50.620">
    <property type="entry name" value="HUPs"/>
    <property type="match status" value="1"/>
</dbReference>
<gene>
    <name evidence="8" type="primary">phrB</name>
    <name evidence="8" type="ORF">BUANCORI2928_236</name>
</gene>
<dbReference type="PANTHER" id="PTHR11455:SF9">
    <property type="entry name" value="CRYPTOCHROME CIRCADIAN CLOCK 5 ISOFORM X1"/>
    <property type="match status" value="1"/>
</dbReference>
<dbReference type="GO" id="GO:0071949">
    <property type="term" value="F:FAD binding"/>
    <property type="evidence" value="ECO:0007669"/>
    <property type="project" value="TreeGrafter"/>
</dbReference>
<dbReference type="EMBL" id="OZ060371">
    <property type="protein sequence ID" value="CAL4043034.1"/>
    <property type="molecule type" value="Genomic_DNA"/>
</dbReference>
<comment type="similarity">
    <text evidence="6">Belongs to the DNA photolyase family.</text>
</comment>
<dbReference type="GO" id="GO:0009416">
    <property type="term" value="P:response to light stimulus"/>
    <property type="evidence" value="ECO:0007669"/>
    <property type="project" value="TreeGrafter"/>
</dbReference>
<feature type="domain" description="Photolyase/cryptochrome alpha/beta" evidence="7">
    <location>
        <begin position="2"/>
        <end position="136"/>
    </location>
</feature>
<evidence type="ECO:0000256" key="6">
    <source>
        <dbReference type="RuleBase" id="RU004182"/>
    </source>
</evidence>
<keyword evidence="6" id="KW-0157">Chromophore</keyword>
<feature type="site" description="Electron transfer via tryptophanyl radical" evidence="5">
    <location>
        <position position="385"/>
    </location>
</feature>
<dbReference type="PRINTS" id="PR00147">
    <property type="entry name" value="DNAPHOTLYASE"/>
</dbReference>